<feature type="domain" description="ABC transporter" evidence="8">
    <location>
        <begin position="324"/>
        <end position="540"/>
    </location>
</feature>
<dbReference type="Pfam" id="PF00664">
    <property type="entry name" value="ABC_membrane"/>
    <property type="match status" value="1"/>
</dbReference>
<dbReference type="InterPro" id="IPR039421">
    <property type="entry name" value="Type_1_exporter"/>
</dbReference>
<organism evidence="10">
    <name type="scientific">Siphoviridae sp. ctxvK3</name>
    <dbReference type="NCBI Taxonomy" id="2827975"/>
    <lineage>
        <taxon>Viruses</taxon>
        <taxon>Duplodnaviria</taxon>
        <taxon>Heunggongvirae</taxon>
        <taxon>Uroviricota</taxon>
        <taxon>Caudoviricetes</taxon>
    </lineage>
</organism>
<dbReference type="InterPro" id="IPR027417">
    <property type="entry name" value="P-loop_NTPase"/>
</dbReference>
<dbReference type="GO" id="GO:0005524">
    <property type="term" value="F:ATP binding"/>
    <property type="evidence" value="ECO:0007669"/>
    <property type="project" value="UniProtKB-KW"/>
</dbReference>
<sequence length="541" mass="63098">MIRYIKKNKILFCFTLIINLLTCLTPLFLAYIIENVSGIFLNQDESKITVSLWLIIAFMIYQALFSYLNSRYKAKYRQKLRADLSKDIYRSIFNQNHNEFYENSIGSYLSLFTNDVKMVDDNYFFPFLSMITQCVVFLCICFYLIHVNWTVFFMMDLIAIFTIAVPRLFAKILKKSSNQLSEQSQEYNSKLRELFQCFDIIQDYRVLPHYIRKGEENIDDYENKCFHFNFFTQLNTTYANSVAVIGQMFFILALAILSSKGYFSATYFMSVVTLSNNFIDCLYTMASYYGNFVAIKGINDRLIRMIDKKETEKTLLISENQNKVCFEHVSFGFPNKESMFKDFSFQFDKGKKYAIVGDSGSGKSTLLKLILGYYSIQKGRIISFDKEPVIIRQEEHLFSGTIRENLCLGENFSEEDLTRAMEFANISDLDLNQFVSEDAGNLSGGQIQRISIARAKLHCHNLILCDEITSSLDSINTEKIERNIIELTDKTIIYVTHKIHKKMLQEFDDILVLSHGKLVEHGSFEDLLCKKNYFYHLFMNQ</sequence>
<feature type="transmembrane region" description="Helical" evidence="7">
    <location>
        <begin position="48"/>
        <end position="68"/>
    </location>
</feature>
<dbReference type="PANTHER" id="PTHR24221">
    <property type="entry name" value="ATP-BINDING CASSETTE SUB-FAMILY B"/>
    <property type="match status" value="1"/>
</dbReference>
<feature type="transmembrane region" description="Helical" evidence="7">
    <location>
        <begin position="12"/>
        <end position="33"/>
    </location>
</feature>
<evidence type="ECO:0000259" key="8">
    <source>
        <dbReference type="PROSITE" id="PS50893"/>
    </source>
</evidence>
<dbReference type="InterPro" id="IPR036640">
    <property type="entry name" value="ABC1_TM_sf"/>
</dbReference>
<feature type="transmembrane region" description="Helical" evidence="7">
    <location>
        <begin position="123"/>
        <end position="145"/>
    </location>
</feature>
<evidence type="ECO:0000256" key="7">
    <source>
        <dbReference type="SAM" id="Phobius"/>
    </source>
</evidence>
<dbReference type="SUPFAM" id="SSF90123">
    <property type="entry name" value="ABC transporter transmembrane region"/>
    <property type="match status" value="1"/>
</dbReference>
<dbReference type="Gene3D" id="1.20.1560.10">
    <property type="entry name" value="ABC transporter type 1, transmembrane domain"/>
    <property type="match status" value="1"/>
</dbReference>
<name>A0A8S5SG21_9CAUD</name>
<feature type="domain" description="ABC transmembrane type-1" evidence="9">
    <location>
        <begin position="10"/>
        <end position="294"/>
    </location>
</feature>
<evidence type="ECO:0000256" key="1">
    <source>
        <dbReference type="ARBA" id="ARBA00004141"/>
    </source>
</evidence>
<keyword evidence="6 7" id="KW-0472">Membrane</keyword>
<dbReference type="Gene3D" id="3.40.50.300">
    <property type="entry name" value="P-loop containing nucleotide triphosphate hydrolases"/>
    <property type="match status" value="1"/>
</dbReference>
<keyword evidence="5 7" id="KW-1133">Transmembrane helix</keyword>
<keyword evidence="3" id="KW-0547">Nucleotide-binding</keyword>
<evidence type="ECO:0000256" key="3">
    <source>
        <dbReference type="ARBA" id="ARBA00022741"/>
    </source>
</evidence>
<keyword evidence="2 7" id="KW-0812">Transmembrane</keyword>
<dbReference type="GO" id="GO:0016020">
    <property type="term" value="C:membrane"/>
    <property type="evidence" value="ECO:0007669"/>
    <property type="project" value="UniProtKB-SubCell"/>
</dbReference>
<dbReference type="InterPro" id="IPR011527">
    <property type="entry name" value="ABC1_TM_dom"/>
</dbReference>
<keyword evidence="4" id="KW-0067">ATP-binding</keyword>
<dbReference type="PROSITE" id="PS50929">
    <property type="entry name" value="ABC_TM1F"/>
    <property type="match status" value="1"/>
</dbReference>
<dbReference type="Pfam" id="PF00005">
    <property type="entry name" value="ABC_tran"/>
    <property type="match status" value="1"/>
</dbReference>
<dbReference type="SMART" id="SM00382">
    <property type="entry name" value="AAA"/>
    <property type="match status" value="1"/>
</dbReference>
<dbReference type="InterPro" id="IPR003593">
    <property type="entry name" value="AAA+_ATPase"/>
</dbReference>
<proteinExistence type="predicted"/>
<evidence type="ECO:0000256" key="5">
    <source>
        <dbReference type="ARBA" id="ARBA00022989"/>
    </source>
</evidence>
<evidence type="ECO:0000256" key="4">
    <source>
        <dbReference type="ARBA" id="ARBA00022840"/>
    </source>
</evidence>
<evidence type="ECO:0000256" key="6">
    <source>
        <dbReference type="ARBA" id="ARBA00023136"/>
    </source>
</evidence>
<dbReference type="PANTHER" id="PTHR24221:SF654">
    <property type="entry name" value="ATP-BINDING CASSETTE SUB-FAMILY B MEMBER 6"/>
    <property type="match status" value="1"/>
</dbReference>
<reference evidence="10" key="1">
    <citation type="journal article" date="2021" name="Proc. Natl. Acad. Sci. U.S.A.">
        <title>A Catalog of Tens of Thousands of Viruses from Human Metagenomes Reveals Hidden Associations with Chronic Diseases.</title>
        <authorList>
            <person name="Tisza M.J."/>
            <person name="Buck C.B."/>
        </authorList>
    </citation>
    <scope>NUCLEOTIDE SEQUENCE</scope>
    <source>
        <strain evidence="10">CtxvK3</strain>
    </source>
</reference>
<feature type="transmembrane region" description="Helical" evidence="7">
    <location>
        <begin position="151"/>
        <end position="170"/>
    </location>
</feature>
<dbReference type="GO" id="GO:0016887">
    <property type="term" value="F:ATP hydrolysis activity"/>
    <property type="evidence" value="ECO:0007669"/>
    <property type="project" value="InterPro"/>
</dbReference>
<comment type="subcellular location">
    <subcellularLocation>
        <location evidence="1">Membrane</location>
        <topology evidence="1">Multi-pass membrane protein</topology>
    </subcellularLocation>
</comment>
<dbReference type="SUPFAM" id="SSF52540">
    <property type="entry name" value="P-loop containing nucleoside triphosphate hydrolases"/>
    <property type="match status" value="1"/>
</dbReference>
<dbReference type="EMBL" id="BK032591">
    <property type="protein sequence ID" value="DAF49933.1"/>
    <property type="molecule type" value="Genomic_DNA"/>
</dbReference>
<dbReference type="GO" id="GO:0034040">
    <property type="term" value="F:ATPase-coupled lipid transmembrane transporter activity"/>
    <property type="evidence" value="ECO:0007669"/>
    <property type="project" value="TreeGrafter"/>
</dbReference>
<dbReference type="PROSITE" id="PS50893">
    <property type="entry name" value="ABC_TRANSPORTER_2"/>
    <property type="match status" value="1"/>
</dbReference>
<evidence type="ECO:0000256" key="2">
    <source>
        <dbReference type="ARBA" id="ARBA00022692"/>
    </source>
</evidence>
<dbReference type="InterPro" id="IPR003439">
    <property type="entry name" value="ABC_transporter-like_ATP-bd"/>
</dbReference>
<dbReference type="GO" id="GO:0140359">
    <property type="term" value="F:ABC-type transporter activity"/>
    <property type="evidence" value="ECO:0007669"/>
    <property type="project" value="InterPro"/>
</dbReference>
<evidence type="ECO:0000259" key="9">
    <source>
        <dbReference type="PROSITE" id="PS50929"/>
    </source>
</evidence>
<accession>A0A8S5SG21</accession>
<protein>
    <submittedName>
        <fullName evidence="10">ABC-type multidrug transport system, ATPase and permease component</fullName>
    </submittedName>
</protein>
<evidence type="ECO:0000313" key="10">
    <source>
        <dbReference type="EMBL" id="DAF49933.1"/>
    </source>
</evidence>
<feature type="transmembrane region" description="Helical" evidence="7">
    <location>
        <begin position="238"/>
        <end position="257"/>
    </location>
</feature>